<dbReference type="PANTHER" id="PTHR43294">
    <property type="entry name" value="SODIUM/POTASSIUM-TRANSPORTING ATPASE SUBUNIT ALPHA"/>
    <property type="match status" value="1"/>
</dbReference>
<dbReference type="PANTHER" id="PTHR43294:SF21">
    <property type="entry name" value="CATION TRANSPORTING ATPASE"/>
    <property type="match status" value="1"/>
</dbReference>
<dbReference type="Proteomes" id="UP000789739">
    <property type="component" value="Unassembled WGS sequence"/>
</dbReference>
<gene>
    <name evidence="5" type="ORF">PBRASI_LOCUS11424</name>
</gene>
<dbReference type="EMBL" id="CAJVPI010005327">
    <property type="protein sequence ID" value="CAG8673398.1"/>
    <property type="molecule type" value="Genomic_DNA"/>
</dbReference>
<feature type="domain" description="Cation-transporting P-type ATPase C-terminal" evidence="4">
    <location>
        <begin position="5"/>
        <end position="95"/>
    </location>
</feature>
<dbReference type="GO" id="GO:0005886">
    <property type="term" value="C:plasma membrane"/>
    <property type="evidence" value="ECO:0007669"/>
    <property type="project" value="UniProtKB-SubCell"/>
</dbReference>
<keyword evidence="3" id="KW-0812">Transmembrane</keyword>
<reference evidence="5" key="1">
    <citation type="submission" date="2021-06" db="EMBL/GenBank/DDBJ databases">
        <authorList>
            <person name="Kallberg Y."/>
            <person name="Tangrot J."/>
            <person name="Rosling A."/>
        </authorList>
    </citation>
    <scope>NUCLEOTIDE SEQUENCE</scope>
    <source>
        <strain evidence="5">BR232B</strain>
    </source>
</reference>
<dbReference type="GO" id="GO:0005391">
    <property type="term" value="F:P-type sodium:potassium-exchanging transporter activity"/>
    <property type="evidence" value="ECO:0007669"/>
    <property type="project" value="TreeGrafter"/>
</dbReference>
<dbReference type="Pfam" id="PF00689">
    <property type="entry name" value="Cation_ATPase_C"/>
    <property type="match status" value="1"/>
</dbReference>
<dbReference type="GO" id="GO:0036376">
    <property type="term" value="P:sodium ion export across plasma membrane"/>
    <property type="evidence" value="ECO:0007669"/>
    <property type="project" value="TreeGrafter"/>
</dbReference>
<evidence type="ECO:0000256" key="3">
    <source>
        <dbReference type="SAM" id="Phobius"/>
    </source>
</evidence>
<dbReference type="GO" id="GO:1902600">
    <property type="term" value="P:proton transmembrane transport"/>
    <property type="evidence" value="ECO:0007669"/>
    <property type="project" value="TreeGrafter"/>
</dbReference>
<keyword evidence="3" id="KW-0472">Membrane</keyword>
<dbReference type="GO" id="GO:1990573">
    <property type="term" value="P:potassium ion import across plasma membrane"/>
    <property type="evidence" value="ECO:0007669"/>
    <property type="project" value="TreeGrafter"/>
</dbReference>
<dbReference type="InterPro" id="IPR023298">
    <property type="entry name" value="ATPase_P-typ_TM_dom_sf"/>
</dbReference>
<proteinExistence type="predicted"/>
<dbReference type="GO" id="GO:0030007">
    <property type="term" value="P:intracellular potassium ion homeostasis"/>
    <property type="evidence" value="ECO:0007669"/>
    <property type="project" value="TreeGrafter"/>
</dbReference>
<evidence type="ECO:0000313" key="6">
    <source>
        <dbReference type="Proteomes" id="UP000789739"/>
    </source>
</evidence>
<sequence length="128" mass="14482">EALSQGQSIYYLSIMIQQMFDLFAVKGRFGLPFGKFMFSNPRNFIGIFLGGCLAMSVVYIPPVNTALGSSYRLSPLYWLVPISGGVTMLLYVSARILILRRRHRSLISGEITDLQMMPTIYSEFEKKV</sequence>
<evidence type="ECO:0000256" key="1">
    <source>
        <dbReference type="ARBA" id="ARBA00004651"/>
    </source>
</evidence>
<dbReference type="Gene3D" id="1.20.1110.10">
    <property type="entry name" value="Calcium-transporting ATPase, transmembrane domain"/>
    <property type="match status" value="1"/>
</dbReference>
<evidence type="ECO:0000256" key="2">
    <source>
        <dbReference type="ARBA" id="ARBA00022475"/>
    </source>
</evidence>
<name>A0A9N9EDW1_9GLOM</name>
<feature type="transmembrane region" description="Helical" evidence="3">
    <location>
        <begin position="76"/>
        <end position="98"/>
    </location>
</feature>
<dbReference type="OrthoDB" id="158672at2759"/>
<dbReference type="SUPFAM" id="SSF81665">
    <property type="entry name" value="Calcium ATPase, transmembrane domain M"/>
    <property type="match status" value="1"/>
</dbReference>
<feature type="non-terminal residue" evidence="5">
    <location>
        <position position="1"/>
    </location>
</feature>
<dbReference type="InterPro" id="IPR006068">
    <property type="entry name" value="ATPase_P-typ_cation-transptr_C"/>
</dbReference>
<dbReference type="GO" id="GO:0006883">
    <property type="term" value="P:intracellular sodium ion homeostasis"/>
    <property type="evidence" value="ECO:0007669"/>
    <property type="project" value="TreeGrafter"/>
</dbReference>
<evidence type="ECO:0000313" key="5">
    <source>
        <dbReference type="EMBL" id="CAG8673398.1"/>
    </source>
</evidence>
<keyword evidence="6" id="KW-1185">Reference proteome</keyword>
<dbReference type="AlphaFoldDB" id="A0A9N9EDW1"/>
<organism evidence="5 6">
    <name type="scientific">Paraglomus brasilianum</name>
    <dbReference type="NCBI Taxonomy" id="144538"/>
    <lineage>
        <taxon>Eukaryota</taxon>
        <taxon>Fungi</taxon>
        <taxon>Fungi incertae sedis</taxon>
        <taxon>Mucoromycota</taxon>
        <taxon>Glomeromycotina</taxon>
        <taxon>Glomeromycetes</taxon>
        <taxon>Paraglomerales</taxon>
        <taxon>Paraglomeraceae</taxon>
        <taxon>Paraglomus</taxon>
    </lineage>
</organism>
<protein>
    <submittedName>
        <fullName evidence="5">9188_t:CDS:1</fullName>
    </submittedName>
</protein>
<keyword evidence="2" id="KW-1003">Cell membrane</keyword>
<accession>A0A9N9EDW1</accession>
<evidence type="ECO:0000259" key="4">
    <source>
        <dbReference type="Pfam" id="PF00689"/>
    </source>
</evidence>
<keyword evidence="3" id="KW-1133">Transmembrane helix</keyword>
<dbReference type="InterPro" id="IPR050510">
    <property type="entry name" value="Cation_transp_ATPase_P-type"/>
</dbReference>
<comment type="subcellular location">
    <subcellularLocation>
        <location evidence="1">Cell membrane</location>
        <topology evidence="1">Multi-pass membrane protein</topology>
    </subcellularLocation>
</comment>
<feature type="transmembrane region" description="Helical" evidence="3">
    <location>
        <begin position="44"/>
        <end position="64"/>
    </location>
</feature>
<comment type="caution">
    <text evidence="5">The sequence shown here is derived from an EMBL/GenBank/DDBJ whole genome shotgun (WGS) entry which is preliminary data.</text>
</comment>